<dbReference type="OrthoDB" id="1845276at2759"/>
<dbReference type="PANTHER" id="PTHR31672">
    <property type="entry name" value="BNACNNG10540D PROTEIN"/>
    <property type="match status" value="1"/>
</dbReference>
<dbReference type="Pfam" id="PF00646">
    <property type="entry name" value="F-box"/>
    <property type="match status" value="1"/>
</dbReference>
<name>A0A9Q0GJB5_9ROSI</name>
<dbReference type="SUPFAM" id="SSF81383">
    <property type="entry name" value="F-box domain"/>
    <property type="match status" value="1"/>
</dbReference>
<protein>
    <recommendedName>
        <fullName evidence="1">F-box domain-containing protein</fullName>
    </recommendedName>
</protein>
<feature type="domain" description="F-box" evidence="1">
    <location>
        <begin position="1"/>
        <end position="46"/>
    </location>
</feature>
<dbReference type="NCBIfam" id="TIGR01640">
    <property type="entry name" value="F_box_assoc_1"/>
    <property type="match status" value="1"/>
</dbReference>
<dbReference type="InterPro" id="IPR050796">
    <property type="entry name" value="SCF_F-box_component"/>
</dbReference>
<comment type="caution">
    <text evidence="2">The sequence shown here is derived from an EMBL/GenBank/DDBJ whole genome shotgun (WGS) entry which is preliminary data.</text>
</comment>
<dbReference type="SMART" id="SM00256">
    <property type="entry name" value="FBOX"/>
    <property type="match status" value="1"/>
</dbReference>
<dbReference type="InterPro" id="IPR001810">
    <property type="entry name" value="F-box_dom"/>
</dbReference>
<gene>
    <name evidence="2" type="ORF">Tsubulata_033599</name>
</gene>
<accession>A0A9Q0GJB5</accession>
<proteinExistence type="predicted"/>
<keyword evidence="3" id="KW-1185">Reference proteome</keyword>
<evidence type="ECO:0000313" key="2">
    <source>
        <dbReference type="EMBL" id="KAJ4851125.1"/>
    </source>
</evidence>
<dbReference type="PANTHER" id="PTHR31672:SF13">
    <property type="entry name" value="F-BOX PROTEIN CPR30-LIKE"/>
    <property type="match status" value="1"/>
</dbReference>
<organism evidence="2 3">
    <name type="scientific">Turnera subulata</name>
    <dbReference type="NCBI Taxonomy" id="218843"/>
    <lineage>
        <taxon>Eukaryota</taxon>
        <taxon>Viridiplantae</taxon>
        <taxon>Streptophyta</taxon>
        <taxon>Embryophyta</taxon>
        <taxon>Tracheophyta</taxon>
        <taxon>Spermatophyta</taxon>
        <taxon>Magnoliopsida</taxon>
        <taxon>eudicotyledons</taxon>
        <taxon>Gunneridae</taxon>
        <taxon>Pentapetalae</taxon>
        <taxon>rosids</taxon>
        <taxon>fabids</taxon>
        <taxon>Malpighiales</taxon>
        <taxon>Passifloraceae</taxon>
        <taxon>Turnera</taxon>
    </lineage>
</organism>
<sequence>MPNLTRIPPEIVEEILVLLPNKSIHRFRSVSRSWSSLLVSGRFHELRCKSAPPETKVTKVLHLASSDYYIRDVIRISDYRDDVKPGTKLYTPDLLPLSNPFVGSCNGLVCLLLDYCSREIVVWNPFTGVYRKLPNISGRGWAYTYGFGYVSTSDDYKVLLHSLVPAPGGEPMFDIISLKTGSWKQVENPDDTYQQHKEGSGLFLNGALHWESSTYFDKKIIAFDLTKEKFYGVPKPTPDYNYRYHRLGVAGEYLCMCFLVRRCQESNIVWVMKEYCNEASWVPFISYTSFESDNAFNYVNYASNFVPHSVLDGGYMVLQYSDGYADILTWNNNHEESDSAQEFFNNIKFYRHYERATPYKEALTSPYASTEMDQGF</sequence>
<dbReference type="EMBL" id="JAKUCV010000122">
    <property type="protein sequence ID" value="KAJ4851125.1"/>
    <property type="molecule type" value="Genomic_DNA"/>
</dbReference>
<dbReference type="AlphaFoldDB" id="A0A9Q0GJB5"/>
<dbReference type="PROSITE" id="PS50181">
    <property type="entry name" value="FBOX"/>
    <property type="match status" value="1"/>
</dbReference>
<evidence type="ECO:0000259" key="1">
    <source>
        <dbReference type="PROSITE" id="PS50181"/>
    </source>
</evidence>
<dbReference type="InterPro" id="IPR017451">
    <property type="entry name" value="F-box-assoc_interact_dom"/>
</dbReference>
<dbReference type="InterPro" id="IPR036047">
    <property type="entry name" value="F-box-like_dom_sf"/>
</dbReference>
<dbReference type="Gene3D" id="1.20.1280.50">
    <property type="match status" value="1"/>
</dbReference>
<dbReference type="InterPro" id="IPR006527">
    <property type="entry name" value="F-box-assoc_dom_typ1"/>
</dbReference>
<dbReference type="Pfam" id="PF07734">
    <property type="entry name" value="FBA_1"/>
    <property type="match status" value="1"/>
</dbReference>
<reference evidence="2" key="1">
    <citation type="submission" date="2022-02" db="EMBL/GenBank/DDBJ databases">
        <authorList>
            <person name="Henning P.M."/>
            <person name="McCubbin A.G."/>
            <person name="Shore J.S."/>
        </authorList>
    </citation>
    <scope>NUCLEOTIDE SEQUENCE</scope>
    <source>
        <strain evidence="2">F60SS</strain>
        <tissue evidence="2">Leaves</tissue>
    </source>
</reference>
<evidence type="ECO:0000313" key="3">
    <source>
        <dbReference type="Proteomes" id="UP001141552"/>
    </source>
</evidence>
<reference evidence="2" key="2">
    <citation type="journal article" date="2023" name="Plants (Basel)">
        <title>Annotation of the Turnera subulata (Passifloraceae) Draft Genome Reveals the S-Locus Evolved after the Divergence of Turneroideae from Passifloroideae in a Stepwise Manner.</title>
        <authorList>
            <person name="Henning P.M."/>
            <person name="Roalson E.H."/>
            <person name="Mir W."/>
            <person name="McCubbin A.G."/>
            <person name="Shore J.S."/>
        </authorList>
    </citation>
    <scope>NUCLEOTIDE SEQUENCE</scope>
    <source>
        <strain evidence="2">F60SS</strain>
    </source>
</reference>
<dbReference type="Proteomes" id="UP001141552">
    <property type="component" value="Unassembled WGS sequence"/>
</dbReference>